<dbReference type="STRING" id="86049.A0A1C1CW52"/>
<dbReference type="Proteomes" id="UP000094526">
    <property type="component" value="Unassembled WGS sequence"/>
</dbReference>
<accession>A0A1C1CW52</accession>
<gene>
    <name evidence="1" type="ORF">CLCR_10312</name>
</gene>
<dbReference type="GO" id="GO:0001561">
    <property type="term" value="P:fatty acid alpha-oxidation"/>
    <property type="evidence" value="ECO:0007669"/>
    <property type="project" value="InterPro"/>
</dbReference>
<dbReference type="GO" id="GO:0048244">
    <property type="term" value="F:phytanoyl-CoA dioxygenase activity"/>
    <property type="evidence" value="ECO:0007669"/>
    <property type="project" value="InterPro"/>
</dbReference>
<dbReference type="VEuPathDB" id="FungiDB:G647_04112"/>
<dbReference type="SUPFAM" id="SSF51197">
    <property type="entry name" value="Clavaminate synthase-like"/>
    <property type="match status" value="1"/>
</dbReference>
<dbReference type="Pfam" id="PF05721">
    <property type="entry name" value="PhyH"/>
    <property type="match status" value="1"/>
</dbReference>
<dbReference type="OrthoDB" id="187894at2759"/>
<sequence length="411" mass="45616">MASNGDTLSNDVDKSLHPRVPKRLYSLSQPPSIAAFDKLCSQSTAAESYPKASTIISNIPVYDLRQDKSATEDIIDELQDEWHYILHSGPGVFVLRGFMPDTSLINEVNAVFDDIISLEVAASTTKGDHFASAGTNARIWNSFQKHAERHPTSFVRYYSNPYLAAVCEAWLGPAYQITAQVNIVRPGGKPQVSHRDYHLGFQTAALCARYPRATQTATQFLTLQGAVAHSDMPLASGPTRFLPFSQRFEEGFMAYRLPEFQAYFDRKWVSCELSMGDAVFFNPALFHAAGENCTDNVHRSANLLQISSPFGKTMETIDTLTIIERCWDETRRLYEQEGRGTRMSKEISAILNAMGNGYPFPTNLDRRPPAPGGMAPESEVDVLRRGLSAGWDTQEVVAAITAMRRQSASTV</sequence>
<protein>
    <recommendedName>
        <fullName evidence="3">Phytanoyl-CoA dioxygenase family protein</fullName>
    </recommendedName>
</protein>
<dbReference type="PANTHER" id="PTHR21308:SF8">
    <property type="entry name" value="PHYTANOYL-COA DIOXYGENASE FAMILY PROTEIN (AFU_ORTHOLOGUE AFUA_2G09620)"/>
    <property type="match status" value="1"/>
</dbReference>
<dbReference type="AlphaFoldDB" id="A0A1C1CW52"/>
<dbReference type="eggNOG" id="ENOG502QW00">
    <property type="taxonomic scope" value="Eukaryota"/>
</dbReference>
<dbReference type="InterPro" id="IPR008775">
    <property type="entry name" value="Phytyl_CoA_dOase-like"/>
</dbReference>
<organism evidence="1 2">
    <name type="scientific">Cladophialophora carrionii</name>
    <dbReference type="NCBI Taxonomy" id="86049"/>
    <lineage>
        <taxon>Eukaryota</taxon>
        <taxon>Fungi</taxon>
        <taxon>Dikarya</taxon>
        <taxon>Ascomycota</taxon>
        <taxon>Pezizomycotina</taxon>
        <taxon>Eurotiomycetes</taxon>
        <taxon>Chaetothyriomycetidae</taxon>
        <taxon>Chaetothyriales</taxon>
        <taxon>Herpotrichiellaceae</taxon>
        <taxon>Cladophialophora</taxon>
    </lineage>
</organism>
<proteinExistence type="predicted"/>
<evidence type="ECO:0000313" key="1">
    <source>
        <dbReference type="EMBL" id="OCT52762.1"/>
    </source>
</evidence>
<keyword evidence="2" id="KW-1185">Reference proteome</keyword>
<name>A0A1C1CW52_9EURO</name>
<evidence type="ECO:0000313" key="2">
    <source>
        <dbReference type="Proteomes" id="UP000094526"/>
    </source>
</evidence>
<dbReference type="Gene3D" id="2.60.120.620">
    <property type="entry name" value="q2cbj1_9rhob like domain"/>
    <property type="match status" value="1"/>
</dbReference>
<dbReference type="InterPro" id="IPR047128">
    <property type="entry name" value="PhyH"/>
</dbReference>
<reference evidence="2" key="1">
    <citation type="submission" date="2015-07" db="EMBL/GenBank/DDBJ databases">
        <authorList>
            <person name="Teixeira M.M."/>
            <person name="Souza R.C."/>
            <person name="Almeida L.G."/>
            <person name="Vicente V.A."/>
            <person name="de Hoog S."/>
            <person name="Bocca A.L."/>
            <person name="de Almeida S.R."/>
            <person name="Vasconcelos A.T."/>
            <person name="Felipe M.S."/>
        </authorList>
    </citation>
    <scope>NUCLEOTIDE SEQUENCE [LARGE SCALE GENOMIC DNA]</scope>
    <source>
        <strain evidence="2">KSF</strain>
    </source>
</reference>
<comment type="caution">
    <text evidence="1">The sequence shown here is derived from an EMBL/GenBank/DDBJ whole genome shotgun (WGS) entry which is preliminary data.</text>
</comment>
<dbReference type="PANTHER" id="PTHR21308">
    <property type="entry name" value="PHYTANOYL-COA ALPHA-HYDROXYLASE"/>
    <property type="match status" value="1"/>
</dbReference>
<dbReference type="VEuPathDB" id="FungiDB:CLCR_10312"/>
<dbReference type="EMBL" id="LGRB01000008">
    <property type="protein sequence ID" value="OCT52762.1"/>
    <property type="molecule type" value="Genomic_DNA"/>
</dbReference>
<evidence type="ECO:0008006" key="3">
    <source>
        <dbReference type="Google" id="ProtNLM"/>
    </source>
</evidence>